<dbReference type="Proteomes" id="UP000000763">
    <property type="component" value="Chromosome 8"/>
</dbReference>
<organism evidence="2 3">
    <name type="scientific">Oryza sativa subsp. japonica</name>
    <name type="common">Rice</name>
    <dbReference type="NCBI Taxonomy" id="39947"/>
    <lineage>
        <taxon>Eukaryota</taxon>
        <taxon>Viridiplantae</taxon>
        <taxon>Streptophyta</taxon>
        <taxon>Embryophyta</taxon>
        <taxon>Tracheophyta</taxon>
        <taxon>Spermatophyta</taxon>
        <taxon>Magnoliopsida</taxon>
        <taxon>Liliopsida</taxon>
        <taxon>Poales</taxon>
        <taxon>Poaceae</taxon>
        <taxon>BOP clade</taxon>
        <taxon>Oryzoideae</taxon>
        <taxon>Oryzeae</taxon>
        <taxon>Oryzinae</taxon>
        <taxon>Oryza</taxon>
        <taxon>Oryza sativa</taxon>
    </lineage>
</organism>
<reference evidence="3" key="1">
    <citation type="journal article" date="2005" name="Nature">
        <title>The map-based sequence of the rice genome.</title>
        <authorList>
            <consortium name="International rice genome sequencing project (IRGSP)"/>
            <person name="Matsumoto T."/>
            <person name="Wu J."/>
            <person name="Kanamori H."/>
            <person name="Katayose Y."/>
            <person name="Fujisawa M."/>
            <person name="Namiki N."/>
            <person name="Mizuno H."/>
            <person name="Yamamoto K."/>
            <person name="Antonio B.A."/>
            <person name="Baba T."/>
            <person name="Sakata K."/>
            <person name="Nagamura Y."/>
            <person name="Aoki H."/>
            <person name="Arikawa K."/>
            <person name="Arita K."/>
            <person name="Bito T."/>
            <person name="Chiden Y."/>
            <person name="Fujitsuka N."/>
            <person name="Fukunaka R."/>
            <person name="Hamada M."/>
            <person name="Harada C."/>
            <person name="Hayashi A."/>
            <person name="Hijishita S."/>
            <person name="Honda M."/>
            <person name="Hosokawa S."/>
            <person name="Ichikawa Y."/>
            <person name="Idonuma A."/>
            <person name="Iijima M."/>
            <person name="Ikeda M."/>
            <person name="Ikeno M."/>
            <person name="Ito K."/>
            <person name="Ito S."/>
            <person name="Ito T."/>
            <person name="Ito Y."/>
            <person name="Ito Y."/>
            <person name="Iwabuchi A."/>
            <person name="Kamiya K."/>
            <person name="Karasawa W."/>
            <person name="Kurita K."/>
            <person name="Katagiri S."/>
            <person name="Kikuta A."/>
            <person name="Kobayashi H."/>
            <person name="Kobayashi N."/>
            <person name="Machita K."/>
            <person name="Maehara T."/>
            <person name="Masukawa M."/>
            <person name="Mizubayashi T."/>
            <person name="Mukai Y."/>
            <person name="Nagasaki H."/>
            <person name="Nagata Y."/>
            <person name="Naito S."/>
            <person name="Nakashima M."/>
            <person name="Nakama Y."/>
            <person name="Nakamichi Y."/>
            <person name="Nakamura M."/>
            <person name="Meguro A."/>
            <person name="Negishi M."/>
            <person name="Ohta I."/>
            <person name="Ohta T."/>
            <person name="Okamoto M."/>
            <person name="Ono N."/>
            <person name="Saji S."/>
            <person name="Sakaguchi M."/>
            <person name="Sakai K."/>
            <person name="Shibata M."/>
            <person name="Shimokawa T."/>
            <person name="Song J."/>
            <person name="Takazaki Y."/>
            <person name="Terasawa K."/>
            <person name="Tsugane M."/>
            <person name="Tsuji K."/>
            <person name="Ueda S."/>
            <person name="Waki K."/>
            <person name="Yamagata H."/>
            <person name="Yamamoto M."/>
            <person name="Yamamoto S."/>
            <person name="Yamane H."/>
            <person name="Yoshiki S."/>
            <person name="Yoshihara R."/>
            <person name="Yukawa K."/>
            <person name="Zhong H."/>
            <person name="Yano M."/>
            <person name="Yuan Q."/>
            <person name="Ouyang S."/>
            <person name="Liu J."/>
            <person name="Jones K.M."/>
            <person name="Gansberger K."/>
            <person name="Moffat K."/>
            <person name="Hill J."/>
            <person name="Bera J."/>
            <person name="Fadrosh D."/>
            <person name="Jin S."/>
            <person name="Johri S."/>
            <person name="Kim M."/>
            <person name="Overton L."/>
            <person name="Reardon M."/>
            <person name="Tsitrin T."/>
            <person name="Vuong H."/>
            <person name="Weaver B."/>
            <person name="Ciecko A."/>
            <person name="Tallon L."/>
            <person name="Jackson J."/>
            <person name="Pai G."/>
            <person name="Aken S.V."/>
            <person name="Utterback T."/>
            <person name="Reidmuller S."/>
            <person name="Feldblyum T."/>
            <person name="Hsiao J."/>
            <person name="Zismann V."/>
            <person name="Iobst S."/>
            <person name="de Vazeille A.R."/>
            <person name="Buell C.R."/>
            <person name="Ying K."/>
            <person name="Li Y."/>
            <person name="Lu T."/>
            <person name="Huang Y."/>
            <person name="Zhao Q."/>
            <person name="Feng Q."/>
            <person name="Zhang L."/>
            <person name="Zhu J."/>
            <person name="Weng Q."/>
            <person name="Mu J."/>
            <person name="Lu Y."/>
            <person name="Fan D."/>
            <person name="Liu Y."/>
            <person name="Guan J."/>
            <person name="Zhang Y."/>
            <person name="Yu S."/>
            <person name="Liu X."/>
            <person name="Zhang Y."/>
            <person name="Hong G."/>
            <person name="Han B."/>
            <person name="Choisne N."/>
            <person name="Demange N."/>
            <person name="Orjeda G."/>
            <person name="Samain S."/>
            <person name="Cattolico L."/>
            <person name="Pelletier E."/>
            <person name="Couloux A."/>
            <person name="Segurens B."/>
            <person name="Wincker P."/>
            <person name="D'Hont A."/>
            <person name="Scarpelli C."/>
            <person name="Weissenbach J."/>
            <person name="Salanoubat M."/>
            <person name="Quetier F."/>
            <person name="Yu Y."/>
            <person name="Kim H.R."/>
            <person name="Rambo T."/>
            <person name="Currie J."/>
            <person name="Collura K."/>
            <person name="Luo M."/>
            <person name="Yang T."/>
            <person name="Ammiraju J.S.S."/>
            <person name="Engler F."/>
            <person name="Soderlund C."/>
            <person name="Wing R.A."/>
            <person name="Palmer L.E."/>
            <person name="de la Bastide M."/>
            <person name="Spiegel L."/>
            <person name="Nascimento L."/>
            <person name="Zutavern T."/>
            <person name="O'Shaughnessy A."/>
            <person name="Dike S."/>
            <person name="Dedhia N."/>
            <person name="Preston R."/>
            <person name="Balija V."/>
            <person name="McCombie W.R."/>
            <person name="Chow T."/>
            <person name="Chen H."/>
            <person name="Chung M."/>
            <person name="Chen C."/>
            <person name="Shaw J."/>
            <person name="Wu H."/>
            <person name="Hsiao K."/>
            <person name="Chao Y."/>
            <person name="Chu M."/>
            <person name="Cheng C."/>
            <person name="Hour A."/>
            <person name="Lee P."/>
            <person name="Lin S."/>
            <person name="Lin Y."/>
            <person name="Liou J."/>
            <person name="Liu S."/>
            <person name="Hsing Y."/>
            <person name="Raghuvanshi S."/>
            <person name="Mohanty A."/>
            <person name="Bharti A.K."/>
            <person name="Gaur A."/>
            <person name="Gupta V."/>
            <person name="Kumar D."/>
            <person name="Ravi V."/>
            <person name="Vij S."/>
            <person name="Kapur A."/>
            <person name="Khurana P."/>
            <person name="Khurana P."/>
            <person name="Khurana J.P."/>
            <person name="Tyagi A.K."/>
            <person name="Gaikwad K."/>
            <person name="Singh A."/>
            <person name="Dalal V."/>
            <person name="Srivastava S."/>
            <person name="Dixit A."/>
            <person name="Pal A.K."/>
            <person name="Ghazi I.A."/>
            <person name="Yadav M."/>
            <person name="Pandit A."/>
            <person name="Bhargava A."/>
            <person name="Sureshbabu K."/>
            <person name="Batra K."/>
            <person name="Sharma T.R."/>
            <person name="Mohapatra T."/>
            <person name="Singh N.K."/>
            <person name="Messing J."/>
            <person name="Nelson A.B."/>
            <person name="Fuks G."/>
            <person name="Kavchok S."/>
            <person name="Keizer G."/>
            <person name="Linton E."/>
            <person name="Llaca V."/>
            <person name="Song R."/>
            <person name="Tanyolac B."/>
            <person name="Young S."/>
            <person name="Ho-Il K."/>
            <person name="Hahn J.H."/>
            <person name="Sangsakoo G."/>
            <person name="Vanavichit A."/>
            <person name="de Mattos Luiz.A.T."/>
            <person name="Zimmer P.D."/>
            <person name="Malone G."/>
            <person name="Dellagostin O."/>
            <person name="de Oliveira A.C."/>
            <person name="Bevan M."/>
            <person name="Bancroft I."/>
            <person name="Minx P."/>
            <person name="Cordum H."/>
            <person name="Wilson R."/>
            <person name="Cheng Z."/>
            <person name="Jin W."/>
            <person name="Jiang J."/>
            <person name="Leong S.A."/>
            <person name="Iwama H."/>
            <person name="Gojobori T."/>
            <person name="Itoh T."/>
            <person name="Niimura Y."/>
            <person name="Fujii Y."/>
            <person name="Habara T."/>
            <person name="Sakai H."/>
            <person name="Sato Y."/>
            <person name="Wilson G."/>
            <person name="Kumar K."/>
            <person name="McCouch S."/>
            <person name="Juretic N."/>
            <person name="Hoen D."/>
            <person name="Wright S."/>
            <person name="Bruskiewich R."/>
            <person name="Bureau T."/>
            <person name="Miyao A."/>
            <person name="Hirochika H."/>
            <person name="Nishikawa T."/>
            <person name="Kadowaki K."/>
            <person name="Sugiura M."/>
            <person name="Burr B."/>
            <person name="Sasaki T."/>
        </authorList>
    </citation>
    <scope>NUCLEOTIDE SEQUENCE [LARGE SCALE GENOMIC DNA]</scope>
    <source>
        <strain evidence="3">cv. Nipponbare</strain>
    </source>
</reference>
<feature type="chain" id="PRO_5004283795" evidence="1">
    <location>
        <begin position="25"/>
        <end position="115"/>
    </location>
</feature>
<reference evidence="3" key="2">
    <citation type="journal article" date="2008" name="Nucleic Acids Res.">
        <title>The rice annotation project database (RAP-DB): 2008 update.</title>
        <authorList>
            <consortium name="The rice annotation project (RAP)"/>
        </authorList>
    </citation>
    <scope>GENOME REANNOTATION</scope>
    <source>
        <strain evidence="3">cv. Nipponbare</strain>
    </source>
</reference>
<accession>Q6Z9S1</accession>
<dbReference type="EMBL" id="AP004693">
    <property type="protein sequence ID" value="BAD09857.1"/>
    <property type="molecule type" value="Genomic_DNA"/>
</dbReference>
<proteinExistence type="predicted"/>
<keyword evidence="1" id="KW-0732">Signal</keyword>
<evidence type="ECO:0000313" key="2">
    <source>
        <dbReference type="EMBL" id="BAD09857.1"/>
    </source>
</evidence>
<evidence type="ECO:0000313" key="3">
    <source>
        <dbReference type="Proteomes" id="UP000000763"/>
    </source>
</evidence>
<sequence length="115" mass="12433">MTRRVVITAVLCLLFPRAWPPCDARANMPGNLTRIRVVVDNDQVVTEAGWFDDARGQYDIGALEAMEHGQGDYDGDGDGATEGVKVVAAVVVTMANARDVSGGSRGWSVRWHAMD</sequence>
<gene>
    <name evidence="2" type="primary">P0461F06.13</name>
</gene>
<dbReference type="AlphaFoldDB" id="Q6Z9S1"/>
<protein>
    <submittedName>
        <fullName evidence="2">Uncharacterized protein</fullName>
    </submittedName>
</protein>
<name>Q6Z9S1_ORYSJ</name>
<evidence type="ECO:0000256" key="1">
    <source>
        <dbReference type="SAM" id="SignalP"/>
    </source>
</evidence>
<feature type="signal peptide" evidence="1">
    <location>
        <begin position="1"/>
        <end position="24"/>
    </location>
</feature>